<evidence type="ECO:0000256" key="6">
    <source>
        <dbReference type="ARBA" id="ARBA00022840"/>
    </source>
</evidence>
<dbReference type="PANTHER" id="PTHR48042:SF11">
    <property type="entry name" value="ABC TRANSPORTER G FAMILY MEMBER 11"/>
    <property type="match status" value="1"/>
</dbReference>
<protein>
    <submittedName>
        <fullName evidence="12">P-loop containing nucleoside triphosphate hydrolase protein</fullName>
    </submittedName>
</protein>
<evidence type="ECO:0000256" key="3">
    <source>
        <dbReference type="ARBA" id="ARBA00022448"/>
    </source>
</evidence>
<dbReference type="AlphaFoldDB" id="A0A9P6D5K2"/>
<keyword evidence="8 10" id="KW-0472">Membrane</keyword>
<dbReference type="InterPro" id="IPR003593">
    <property type="entry name" value="AAA+_ATPase"/>
</dbReference>
<feature type="domain" description="ABC transporter" evidence="11">
    <location>
        <begin position="31"/>
        <end position="273"/>
    </location>
</feature>
<dbReference type="GO" id="GO:0016887">
    <property type="term" value="F:ATP hydrolysis activity"/>
    <property type="evidence" value="ECO:0007669"/>
    <property type="project" value="InterPro"/>
</dbReference>
<feature type="transmembrane region" description="Helical" evidence="10">
    <location>
        <begin position="505"/>
        <end position="528"/>
    </location>
</feature>
<evidence type="ECO:0000256" key="8">
    <source>
        <dbReference type="ARBA" id="ARBA00023136"/>
    </source>
</evidence>
<accession>A0A9P6D5K2</accession>
<evidence type="ECO:0000256" key="7">
    <source>
        <dbReference type="ARBA" id="ARBA00022989"/>
    </source>
</evidence>
<evidence type="ECO:0000259" key="11">
    <source>
        <dbReference type="PROSITE" id="PS50893"/>
    </source>
</evidence>
<dbReference type="Proteomes" id="UP000807469">
    <property type="component" value="Unassembled WGS sequence"/>
</dbReference>
<dbReference type="Pfam" id="PF01061">
    <property type="entry name" value="ABC2_membrane"/>
    <property type="match status" value="1"/>
</dbReference>
<feature type="transmembrane region" description="Helical" evidence="10">
    <location>
        <begin position="402"/>
        <end position="422"/>
    </location>
</feature>
<comment type="similarity">
    <text evidence="2">Belongs to the ABC transporter superfamily. ABCG family. Eye pigment precursor importer (TC 3.A.1.204) subfamily.</text>
</comment>
<feature type="transmembrane region" description="Helical" evidence="10">
    <location>
        <begin position="481"/>
        <end position="499"/>
    </location>
</feature>
<dbReference type="InterPro" id="IPR052215">
    <property type="entry name" value="Plant_ABCG"/>
</dbReference>
<dbReference type="GO" id="GO:0140359">
    <property type="term" value="F:ABC-type transporter activity"/>
    <property type="evidence" value="ECO:0007669"/>
    <property type="project" value="InterPro"/>
</dbReference>
<dbReference type="Pfam" id="PF19055">
    <property type="entry name" value="ABC2_membrane_7"/>
    <property type="match status" value="1"/>
</dbReference>
<evidence type="ECO:0000256" key="2">
    <source>
        <dbReference type="ARBA" id="ARBA00005814"/>
    </source>
</evidence>
<evidence type="ECO:0000256" key="4">
    <source>
        <dbReference type="ARBA" id="ARBA00022692"/>
    </source>
</evidence>
<feature type="transmembrane region" description="Helical" evidence="10">
    <location>
        <begin position="442"/>
        <end position="469"/>
    </location>
</feature>
<dbReference type="GO" id="GO:0016020">
    <property type="term" value="C:membrane"/>
    <property type="evidence" value="ECO:0007669"/>
    <property type="project" value="UniProtKB-SubCell"/>
</dbReference>
<feature type="transmembrane region" description="Helical" evidence="10">
    <location>
        <begin position="607"/>
        <end position="626"/>
    </location>
</feature>
<proteinExistence type="inferred from homology"/>
<dbReference type="PANTHER" id="PTHR48042">
    <property type="entry name" value="ABC TRANSPORTER G FAMILY MEMBER 11"/>
    <property type="match status" value="1"/>
</dbReference>
<feature type="region of interest" description="Disordered" evidence="9">
    <location>
        <begin position="1"/>
        <end position="20"/>
    </location>
</feature>
<feature type="compositionally biased region" description="Low complexity" evidence="9">
    <location>
        <begin position="9"/>
        <end position="20"/>
    </location>
</feature>
<evidence type="ECO:0000313" key="13">
    <source>
        <dbReference type="Proteomes" id="UP000807469"/>
    </source>
</evidence>
<comment type="subcellular location">
    <subcellularLocation>
        <location evidence="1">Membrane</location>
        <topology evidence="1">Multi-pass membrane protein</topology>
    </subcellularLocation>
</comment>
<dbReference type="SUPFAM" id="SSF52540">
    <property type="entry name" value="P-loop containing nucleoside triphosphate hydrolases"/>
    <property type="match status" value="1"/>
</dbReference>
<evidence type="ECO:0000256" key="9">
    <source>
        <dbReference type="SAM" id="MobiDB-lite"/>
    </source>
</evidence>
<dbReference type="GO" id="GO:0005524">
    <property type="term" value="F:ATP binding"/>
    <property type="evidence" value="ECO:0007669"/>
    <property type="project" value="UniProtKB-KW"/>
</dbReference>
<dbReference type="InterPro" id="IPR003439">
    <property type="entry name" value="ABC_transporter-like_ATP-bd"/>
</dbReference>
<dbReference type="OrthoDB" id="66620at2759"/>
<gene>
    <name evidence="12" type="ORF">BDN70DRAFT_873341</name>
</gene>
<keyword evidence="12" id="KW-0378">Hydrolase</keyword>
<reference evidence="12" key="1">
    <citation type="submission" date="2020-11" db="EMBL/GenBank/DDBJ databases">
        <authorList>
            <consortium name="DOE Joint Genome Institute"/>
            <person name="Ahrendt S."/>
            <person name="Riley R."/>
            <person name="Andreopoulos W."/>
            <person name="Labutti K."/>
            <person name="Pangilinan J."/>
            <person name="Ruiz-Duenas F.J."/>
            <person name="Barrasa J.M."/>
            <person name="Sanchez-Garcia M."/>
            <person name="Camarero S."/>
            <person name="Miyauchi S."/>
            <person name="Serrano A."/>
            <person name="Linde D."/>
            <person name="Babiker R."/>
            <person name="Drula E."/>
            <person name="Ayuso-Fernandez I."/>
            <person name="Pacheco R."/>
            <person name="Padilla G."/>
            <person name="Ferreira P."/>
            <person name="Barriuso J."/>
            <person name="Kellner H."/>
            <person name="Castanera R."/>
            <person name="Alfaro M."/>
            <person name="Ramirez L."/>
            <person name="Pisabarro A.G."/>
            <person name="Kuo A."/>
            <person name="Tritt A."/>
            <person name="Lipzen A."/>
            <person name="He G."/>
            <person name="Yan M."/>
            <person name="Ng V."/>
            <person name="Cullen D."/>
            <person name="Martin F."/>
            <person name="Rosso M.-N."/>
            <person name="Henrissat B."/>
            <person name="Hibbett D."/>
            <person name="Martinez A.T."/>
            <person name="Grigoriev I.V."/>
        </authorList>
    </citation>
    <scope>NUCLEOTIDE SEQUENCE</scope>
    <source>
        <strain evidence="12">CIRM-BRFM 674</strain>
    </source>
</reference>
<dbReference type="SMART" id="SM00382">
    <property type="entry name" value="AAA"/>
    <property type="match status" value="1"/>
</dbReference>
<keyword evidence="4 10" id="KW-0812">Transmembrane</keyword>
<keyword evidence="6" id="KW-0067">ATP-binding</keyword>
<name>A0A9P6D5K2_9AGAR</name>
<dbReference type="InterPro" id="IPR043926">
    <property type="entry name" value="ABCG_dom"/>
</dbReference>
<comment type="caution">
    <text evidence="12">The sequence shown here is derived from an EMBL/GenBank/DDBJ whole genome shotgun (WGS) entry which is preliminary data.</text>
</comment>
<dbReference type="Pfam" id="PF00005">
    <property type="entry name" value="ABC_tran"/>
    <property type="match status" value="1"/>
</dbReference>
<evidence type="ECO:0000256" key="5">
    <source>
        <dbReference type="ARBA" id="ARBA00022741"/>
    </source>
</evidence>
<keyword evidence="5" id="KW-0547">Nucleotide-binding</keyword>
<organism evidence="12 13">
    <name type="scientific">Pholiota conissans</name>
    <dbReference type="NCBI Taxonomy" id="109636"/>
    <lineage>
        <taxon>Eukaryota</taxon>
        <taxon>Fungi</taxon>
        <taxon>Dikarya</taxon>
        <taxon>Basidiomycota</taxon>
        <taxon>Agaricomycotina</taxon>
        <taxon>Agaricomycetes</taxon>
        <taxon>Agaricomycetidae</taxon>
        <taxon>Agaricales</taxon>
        <taxon>Agaricineae</taxon>
        <taxon>Strophariaceae</taxon>
        <taxon>Pholiota</taxon>
    </lineage>
</organism>
<feature type="transmembrane region" description="Helical" evidence="10">
    <location>
        <begin position="372"/>
        <end position="390"/>
    </location>
</feature>
<dbReference type="PROSITE" id="PS50893">
    <property type="entry name" value="ABC_TRANSPORTER_2"/>
    <property type="match status" value="1"/>
</dbReference>
<keyword evidence="13" id="KW-1185">Reference proteome</keyword>
<dbReference type="Gene3D" id="3.40.50.300">
    <property type="entry name" value="P-loop containing nucleotide triphosphate hydrolases"/>
    <property type="match status" value="1"/>
</dbReference>
<evidence type="ECO:0000256" key="10">
    <source>
        <dbReference type="SAM" id="Phobius"/>
    </source>
</evidence>
<dbReference type="InterPro" id="IPR013525">
    <property type="entry name" value="ABC2_TM"/>
</dbReference>
<dbReference type="EMBL" id="MU155150">
    <property type="protein sequence ID" value="KAF9483743.1"/>
    <property type="molecule type" value="Genomic_DNA"/>
</dbReference>
<evidence type="ECO:0000313" key="12">
    <source>
        <dbReference type="EMBL" id="KAF9483743.1"/>
    </source>
</evidence>
<keyword evidence="3" id="KW-0813">Transport</keyword>
<keyword evidence="7 10" id="KW-1133">Transmembrane helix</keyword>
<sequence>MDMDMEMMGTTRASGSSTASSVEVNATGSVLSFEHISYAINTKSGTKLLLDDVSVDIRAGELLAVMGPSGAGKSTLLDVMSCRKKALDGGTTHLNGRHVGSKTMHAISSFVEQEDALLGVLTVRESIAYALRLYLPLLPKAQVHHRVDRVIKALGLQGCADQMIGTAIQRGISGGQKRRVTAACAMVTFPRILYLDEVTSGLDSTSAREVMAAISTLSKAEGMIVIASIHQPSLETLAQFTNVMFLAGGKTCYLGRVDELDSFFEKWGRPVGRFNTPSDHAMNFLNSDFAESGNMSIKEFRDFYLTWSQNTKPNKEKRIPERQDHGKDAELDTSTLEGKTGALGTLLWNTWVLSERTAVNYKRNLLAYGVRAGMYAGMGLMLATIWIRLGNSDSTINDRLSVHFYSVAFLGFMSVAGIPSFLEERAVYLRESKNGLYTTLPFVLANTFVNIPFLFMCTLIFTLICYWAIGLHHGGDAFFRFLIFLFLAIFAAETQSLVIASLLPIFVAALAISAFFNGFWMSVGGYFIKARSLPRFWYYSFHYMDYQKYAFELVTNSDFRGLNFECTTKVAGQCSCAYPSSTPETCTVSGDDILQYLNIGNISYGKWAGILLSIVIIYRILLFFSLKARSN</sequence>
<evidence type="ECO:0000256" key="1">
    <source>
        <dbReference type="ARBA" id="ARBA00004141"/>
    </source>
</evidence>
<dbReference type="InterPro" id="IPR027417">
    <property type="entry name" value="P-loop_NTPase"/>
</dbReference>